<sequence>MIDFLKVAVKAGFGLAAIAAATFWSIHEGFIQADLFSQMSAEQTLVAFKWSSGIAGLLLLVAIFLSFSSKSTGKTITSDNGGVSVDNSGFLNKFNIFKKNKGDK</sequence>
<keyword evidence="3" id="KW-1185">Reference proteome</keyword>
<organism evidence="2 3">
    <name type="scientific">Vreelandella lutescens</name>
    <dbReference type="NCBI Taxonomy" id="1602943"/>
    <lineage>
        <taxon>Bacteria</taxon>
        <taxon>Pseudomonadati</taxon>
        <taxon>Pseudomonadota</taxon>
        <taxon>Gammaproteobacteria</taxon>
        <taxon>Oceanospirillales</taxon>
        <taxon>Halomonadaceae</taxon>
        <taxon>Vreelandella</taxon>
    </lineage>
</organism>
<keyword evidence="1" id="KW-1133">Transmembrane helix</keyword>
<dbReference type="Proteomes" id="UP000597301">
    <property type="component" value="Unassembled WGS sequence"/>
</dbReference>
<dbReference type="RefSeq" id="WP_188638509.1">
    <property type="nucleotide sequence ID" value="NZ_BMHM01000002.1"/>
</dbReference>
<evidence type="ECO:0000256" key="1">
    <source>
        <dbReference type="SAM" id="Phobius"/>
    </source>
</evidence>
<protein>
    <submittedName>
        <fullName evidence="2">Uncharacterized protein</fullName>
    </submittedName>
</protein>
<feature type="transmembrane region" description="Helical" evidence="1">
    <location>
        <begin position="47"/>
        <end position="67"/>
    </location>
</feature>
<gene>
    <name evidence="2" type="ORF">GCM10011382_11070</name>
</gene>
<reference evidence="3" key="1">
    <citation type="journal article" date="2019" name="Int. J. Syst. Evol. Microbiol.">
        <title>The Global Catalogue of Microorganisms (GCM) 10K type strain sequencing project: providing services to taxonomists for standard genome sequencing and annotation.</title>
        <authorList>
            <consortium name="The Broad Institute Genomics Platform"/>
            <consortium name="The Broad Institute Genome Sequencing Center for Infectious Disease"/>
            <person name="Wu L."/>
            <person name="Ma J."/>
        </authorList>
    </citation>
    <scope>NUCLEOTIDE SEQUENCE [LARGE SCALE GENOMIC DNA]</scope>
    <source>
        <strain evidence="3">CGMCC 1.15122</strain>
    </source>
</reference>
<name>A0ABQ1NT62_9GAMM</name>
<evidence type="ECO:0000313" key="2">
    <source>
        <dbReference type="EMBL" id="GGC82718.1"/>
    </source>
</evidence>
<feature type="transmembrane region" description="Helical" evidence="1">
    <location>
        <begin position="7"/>
        <end position="27"/>
    </location>
</feature>
<keyword evidence="1" id="KW-0812">Transmembrane</keyword>
<keyword evidence="1" id="KW-0472">Membrane</keyword>
<proteinExistence type="predicted"/>
<evidence type="ECO:0000313" key="3">
    <source>
        <dbReference type="Proteomes" id="UP000597301"/>
    </source>
</evidence>
<accession>A0ABQ1NT62</accession>
<dbReference type="EMBL" id="BMHM01000002">
    <property type="protein sequence ID" value="GGC82718.1"/>
    <property type="molecule type" value="Genomic_DNA"/>
</dbReference>
<comment type="caution">
    <text evidence="2">The sequence shown here is derived from an EMBL/GenBank/DDBJ whole genome shotgun (WGS) entry which is preliminary data.</text>
</comment>